<name>A0AA40LEZ5_CNENI</name>
<protein>
    <submittedName>
        <fullName evidence="2">Uncharacterized protein</fullName>
    </submittedName>
</protein>
<gene>
    <name evidence="2" type="ORF">QTO34_009915</name>
</gene>
<proteinExistence type="predicted"/>
<sequence>MGSCLLGPGLARWCPPVSDPCPLLPGPASRDYTVENSIRLGLAGVALLILVAILVEAGFSQRRAPQGPQE</sequence>
<keyword evidence="1" id="KW-0472">Membrane</keyword>
<feature type="transmembrane region" description="Helical" evidence="1">
    <location>
        <begin position="38"/>
        <end position="59"/>
    </location>
</feature>
<organism evidence="2 3">
    <name type="scientific">Cnephaeus nilssonii</name>
    <name type="common">Northern bat</name>
    <name type="synonym">Eptesicus nilssonii</name>
    <dbReference type="NCBI Taxonomy" id="3371016"/>
    <lineage>
        <taxon>Eukaryota</taxon>
        <taxon>Metazoa</taxon>
        <taxon>Chordata</taxon>
        <taxon>Craniata</taxon>
        <taxon>Vertebrata</taxon>
        <taxon>Euteleostomi</taxon>
        <taxon>Mammalia</taxon>
        <taxon>Eutheria</taxon>
        <taxon>Laurasiatheria</taxon>
        <taxon>Chiroptera</taxon>
        <taxon>Yangochiroptera</taxon>
        <taxon>Vespertilionidae</taxon>
        <taxon>Cnephaeus</taxon>
    </lineage>
</organism>
<dbReference type="Proteomes" id="UP001177744">
    <property type="component" value="Unassembled WGS sequence"/>
</dbReference>
<accession>A0AA40LEZ5</accession>
<reference evidence="2" key="1">
    <citation type="submission" date="2023-06" db="EMBL/GenBank/DDBJ databases">
        <title>Reference genome for the Northern bat (Eptesicus nilssonii), a most northern bat species.</title>
        <authorList>
            <person name="Laine V.N."/>
            <person name="Pulliainen A.T."/>
            <person name="Lilley T.M."/>
        </authorList>
    </citation>
    <scope>NUCLEOTIDE SEQUENCE</scope>
    <source>
        <strain evidence="2">BLF_Eptnil</strain>
        <tissue evidence="2">Kidney</tissue>
    </source>
</reference>
<comment type="caution">
    <text evidence="2">The sequence shown here is derived from an EMBL/GenBank/DDBJ whole genome shotgun (WGS) entry which is preliminary data.</text>
</comment>
<evidence type="ECO:0000256" key="1">
    <source>
        <dbReference type="SAM" id="Phobius"/>
    </source>
</evidence>
<evidence type="ECO:0000313" key="3">
    <source>
        <dbReference type="Proteomes" id="UP001177744"/>
    </source>
</evidence>
<keyword evidence="1" id="KW-1133">Transmembrane helix</keyword>
<dbReference type="EMBL" id="JAULJE010000021">
    <property type="protein sequence ID" value="KAK1329732.1"/>
    <property type="molecule type" value="Genomic_DNA"/>
</dbReference>
<evidence type="ECO:0000313" key="2">
    <source>
        <dbReference type="EMBL" id="KAK1329732.1"/>
    </source>
</evidence>
<dbReference type="AlphaFoldDB" id="A0AA40LEZ5"/>
<keyword evidence="1" id="KW-0812">Transmembrane</keyword>
<keyword evidence="3" id="KW-1185">Reference proteome</keyword>